<reference evidence="10 11" key="1">
    <citation type="journal article" date="2013" name="ISME J.">
        <title>Metabolic model for the filamentous 'Candidatus Microthrix parvicella' based on genomic and metagenomic analyses.</title>
        <authorList>
            <person name="Jon McIlroy S."/>
            <person name="Kristiansen R."/>
            <person name="Albertsen M."/>
            <person name="Michael Karst S."/>
            <person name="Rossetti S."/>
            <person name="Lund Nielsen J."/>
            <person name="Tandoi V."/>
            <person name="James Seviour R."/>
            <person name="Nielsen P.H."/>
        </authorList>
    </citation>
    <scope>NUCLEOTIDE SEQUENCE [LARGE SCALE GENOMIC DNA]</scope>
    <source>
        <strain evidence="10 11">RN1</strain>
    </source>
</reference>
<dbReference type="GO" id="GO:0005524">
    <property type="term" value="F:ATP binding"/>
    <property type="evidence" value="ECO:0007669"/>
    <property type="project" value="UniProtKB-UniRule"/>
</dbReference>
<dbReference type="STRING" id="1229780.BN381_100113"/>
<proteinExistence type="inferred from homology"/>
<evidence type="ECO:0000256" key="4">
    <source>
        <dbReference type="ARBA" id="ARBA00022741"/>
    </source>
</evidence>
<feature type="domain" description="MIP18 family-like" evidence="9">
    <location>
        <begin position="73"/>
        <end position="112"/>
    </location>
</feature>
<evidence type="ECO:0000256" key="2">
    <source>
        <dbReference type="ARBA" id="ARBA00008205"/>
    </source>
</evidence>
<protein>
    <recommendedName>
        <fullName evidence="8">Iron-sulfur cluster carrier protein</fullName>
    </recommendedName>
</protein>
<dbReference type="OrthoDB" id="9809679at2"/>
<evidence type="ECO:0000256" key="7">
    <source>
        <dbReference type="ARBA" id="ARBA00023014"/>
    </source>
</evidence>
<organism evidence="10 11">
    <name type="scientific">Candidatus Neomicrothrix parvicella RN1</name>
    <dbReference type="NCBI Taxonomy" id="1229780"/>
    <lineage>
        <taxon>Bacteria</taxon>
        <taxon>Bacillati</taxon>
        <taxon>Actinomycetota</taxon>
        <taxon>Acidimicrobiia</taxon>
        <taxon>Acidimicrobiales</taxon>
        <taxon>Microthrixaceae</taxon>
        <taxon>Candidatus Neomicrothrix</taxon>
    </lineage>
</organism>
<dbReference type="Pfam" id="PF01883">
    <property type="entry name" value="FeS_assembly_P"/>
    <property type="match status" value="2"/>
</dbReference>
<keyword evidence="5 8" id="KW-0067">ATP-binding</keyword>
<comment type="similarity">
    <text evidence="2">In the C-terminal section; belongs to the Mrp/NBP35 ATP-binding proteins family.</text>
</comment>
<comment type="similarity">
    <text evidence="1">In the N-terminal section; belongs to the MIP18 family.</text>
</comment>
<dbReference type="PROSITE" id="PS01215">
    <property type="entry name" value="MRP"/>
    <property type="match status" value="1"/>
</dbReference>
<keyword evidence="3 8" id="KW-0479">Metal-binding</keyword>
<dbReference type="eggNOG" id="COG0489">
    <property type="taxonomic scope" value="Bacteria"/>
</dbReference>
<comment type="caution">
    <text evidence="10">The sequence shown here is derived from an EMBL/GenBank/DDBJ whole genome shotgun (WGS) entry which is preliminary data.</text>
</comment>
<dbReference type="Pfam" id="PF10609">
    <property type="entry name" value="ParA"/>
    <property type="match status" value="1"/>
</dbReference>
<dbReference type="InterPro" id="IPR034904">
    <property type="entry name" value="FSCA_dom_sf"/>
</dbReference>
<dbReference type="GO" id="GO:0140663">
    <property type="term" value="F:ATP-dependent FeS chaperone activity"/>
    <property type="evidence" value="ECO:0007669"/>
    <property type="project" value="InterPro"/>
</dbReference>
<evidence type="ECO:0000256" key="1">
    <source>
        <dbReference type="ARBA" id="ARBA00007352"/>
    </source>
</evidence>
<dbReference type="GO" id="GO:0016226">
    <property type="term" value="P:iron-sulfur cluster assembly"/>
    <property type="evidence" value="ECO:0007669"/>
    <property type="project" value="InterPro"/>
</dbReference>
<evidence type="ECO:0000256" key="3">
    <source>
        <dbReference type="ARBA" id="ARBA00022723"/>
    </source>
</evidence>
<dbReference type="AlphaFoldDB" id="R4YZ01"/>
<dbReference type="InterPro" id="IPR033756">
    <property type="entry name" value="YlxH/NBP35"/>
</dbReference>
<dbReference type="EMBL" id="CANL01000002">
    <property type="protein sequence ID" value="CCM62226.1"/>
    <property type="molecule type" value="Genomic_DNA"/>
</dbReference>
<dbReference type="GO" id="GO:0046872">
    <property type="term" value="F:metal ion binding"/>
    <property type="evidence" value="ECO:0007669"/>
    <property type="project" value="UniProtKB-KW"/>
</dbReference>
<keyword evidence="7 8" id="KW-0411">Iron-sulfur</keyword>
<dbReference type="CDD" id="cd02037">
    <property type="entry name" value="Mrp_NBP35"/>
    <property type="match status" value="1"/>
</dbReference>
<dbReference type="RefSeq" id="WP_012223435.1">
    <property type="nucleotide sequence ID" value="NZ_HG422565.1"/>
</dbReference>
<dbReference type="Gene3D" id="3.40.50.300">
    <property type="entry name" value="P-loop containing nucleotide triphosphate hydrolases"/>
    <property type="match status" value="1"/>
</dbReference>
<keyword evidence="4 8" id="KW-0547">Nucleotide-binding</keyword>
<evidence type="ECO:0000313" key="11">
    <source>
        <dbReference type="Proteomes" id="UP000018291"/>
    </source>
</evidence>
<dbReference type="GO" id="GO:0051539">
    <property type="term" value="F:4 iron, 4 sulfur cluster binding"/>
    <property type="evidence" value="ECO:0007669"/>
    <property type="project" value="TreeGrafter"/>
</dbReference>
<dbReference type="SUPFAM" id="SSF52540">
    <property type="entry name" value="P-loop containing nucleoside triphosphate hydrolases"/>
    <property type="match status" value="1"/>
</dbReference>
<dbReference type="PANTHER" id="PTHR42961:SF2">
    <property type="entry name" value="IRON-SULFUR PROTEIN NUBPL"/>
    <property type="match status" value="1"/>
</dbReference>
<dbReference type="SUPFAM" id="SSF117916">
    <property type="entry name" value="Fe-S cluster assembly (FSCA) domain-like"/>
    <property type="match status" value="2"/>
</dbReference>
<dbReference type="InterPro" id="IPR019591">
    <property type="entry name" value="Mrp/NBP35_ATP-bd"/>
</dbReference>
<comment type="similarity">
    <text evidence="8">Belongs to the Mrp/NBP35 ATP-binding proteins family.</text>
</comment>
<sequence>MATPAPLPAPSEDEVMAMLTHVIDPELGADIVELGMARDVVVASPEQLPKRVSRIVLSRTDSGPDRGSGGTSDGAVVVVTLALTTAGCPLRAQLRRDIIERVGSLPGVAEVRINWAEMTQDEKAAAMAIARKRAVERAPDDLFGEQTRAILVASGKGGVGKSSVTANLAVALAGRGFTVGVVDADIWGFSIPRMLGIDGRLEAAEDAAPTGGDNHDSEVSSSAKIRPHGISIPGISSPGVGSSPGSIEAVSMGFLVDDESVALMWRGLMLQRAVQHFLEDVAWGDLDYLLVDLPPGTGDVQMGLARLLPRAELLVVTTPSVAASRVARRAVSMARKNYLRVIGVVENLSHYVAPDGSVHEIFGSGGGDYLAHEAGVPLLGKIPIEQAVATGGDDGKPVALQLGATRPGSGNDPAIGPGPAALAFGALARLIATEVSPPIEMTGCTAHIAQPVPSETAVQIG</sequence>
<dbReference type="HAMAP" id="MF_02040">
    <property type="entry name" value="Mrp_NBP35"/>
    <property type="match status" value="1"/>
</dbReference>
<comment type="function">
    <text evidence="8">Binds and transfers iron-sulfur (Fe-S) clusters to target apoproteins. Can hydrolyze ATP.</text>
</comment>
<accession>R4YZ01</accession>
<evidence type="ECO:0000256" key="5">
    <source>
        <dbReference type="ARBA" id="ARBA00022840"/>
    </source>
</evidence>
<dbReference type="InterPro" id="IPR027417">
    <property type="entry name" value="P-loop_NTPase"/>
</dbReference>
<dbReference type="InterPro" id="IPR002744">
    <property type="entry name" value="MIP18-like"/>
</dbReference>
<dbReference type="Gene3D" id="3.30.300.130">
    <property type="entry name" value="Fe-S cluster assembly (FSCA)"/>
    <property type="match status" value="1"/>
</dbReference>
<feature type="binding site" evidence="8">
    <location>
        <begin position="155"/>
        <end position="162"/>
    </location>
    <ligand>
        <name>ATP</name>
        <dbReference type="ChEBI" id="CHEBI:30616"/>
    </ligand>
</feature>
<keyword evidence="6 8" id="KW-0408">Iron</keyword>
<keyword evidence="8" id="KW-0378">Hydrolase</keyword>
<comment type="subunit">
    <text evidence="8">Homodimer.</text>
</comment>
<evidence type="ECO:0000313" key="10">
    <source>
        <dbReference type="EMBL" id="CCM62226.1"/>
    </source>
</evidence>
<dbReference type="PANTHER" id="PTHR42961">
    <property type="entry name" value="IRON-SULFUR PROTEIN NUBPL"/>
    <property type="match status" value="1"/>
</dbReference>
<dbReference type="InterPro" id="IPR044304">
    <property type="entry name" value="NUBPL-like"/>
</dbReference>
<feature type="domain" description="MIP18 family-like" evidence="9">
    <location>
        <begin position="12"/>
        <end position="43"/>
    </location>
</feature>
<dbReference type="Proteomes" id="UP000018291">
    <property type="component" value="Unassembled WGS sequence"/>
</dbReference>
<evidence type="ECO:0000259" key="9">
    <source>
        <dbReference type="Pfam" id="PF01883"/>
    </source>
</evidence>
<dbReference type="GO" id="GO:0016887">
    <property type="term" value="F:ATP hydrolysis activity"/>
    <property type="evidence" value="ECO:0007669"/>
    <property type="project" value="UniProtKB-UniRule"/>
</dbReference>
<gene>
    <name evidence="10" type="ORF">BN381_100113</name>
</gene>
<evidence type="ECO:0000256" key="8">
    <source>
        <dbReference type="HAMAP-Rule" id="MF_02040"/>
    </source>
</evidence>
<keyword evidence="11" id="KW-1185">Reference proteome</keyword>
<dbReference type="InterPro" id="IPR000808">
    <property type="entry name" value="Mrp-like_CS"/>
</dbReference>
<evidence type="ECO:0000256" key="6">
    <source>
        <dbReference type="ARBA" id="ARBA00023004"/>
    </source>
</evidence>
<name>R4YZ01_9ACTN</name>
<dbReference type="HOGENOM" id="CLU_024839_0_0_11"/>